<comment type="caution">
    <text evidence="1">The sequence shown here is derived from an EMBL/GenBank/DDBJ whole genome shotgun (WGS) entry which is preliminary data.</text>
</comment>
<keyword evidence="2" id="KW-1185">Reference proteome</keyword>
<gene>
    <name evidence="1" type="ORF">FWK35_00002123</name>
</gene>
<dbReference type="OrthoDB" id="6600062at2759"/>
<dbReference type="AlphaFoldDB" id="A0A6G0ZF21"/>
<dbReference type="EMBL" id="VUJU01000611">
    <property type="protein sequence ID" value="KAF0769329.1"/>
    <property type="molecule type" value="Genomic_DNA"/>
</dbReference>
<protein>
    <submittedName>
        <fullName evidence="1">Uncharacterized protein</fullName>
    </submittedName>
</protein>
<sequence length="123" mass="14378">MGLGYLLLRCKNDRLNFNDDDYNFIYGIVDELSKNVLKAVSQRSLDEKEIQFISRCNINAMFRLFKLPYPRVDSEDLSAQSHKFLDPPLQSEKVVFTSTIPIKEVKKMNKSKINNRTTRNNMI</sequence>
<proteinExistence type="predicted"/>
<accession>A0A6G0ZF21</accession>
<name>A0A6G0ZF21_APHCR</name>
<evidence type="ECO:0000313" key="1">
    <source>
        <dbReference type="EMBL" id="KAF0769329.1"/>
    </source>
</evidence>
<organism evidence="1 2">
    <name type="scientific">Aphis craccivora</name>
    <name type="common">Cowpea aphid</name>
    <dbReference type="NCBI Taxonomy" id="307492"/>
    <lineage>
        <taxon>Eukaryota</taxon>
        <taxon>Metazoa</taxon>
        <taxon>Ecdysozoa</taxon>
        <taxon>Arthropoda</taxon>
        <taxon>Hexapoda</taxon>
        <taxon>Insecta</taxon>
        <taxon>Pterygota</taxon>
        <taxon>Neoptera</taxon>
        <taxon>Paraneoptera</taxon>
        <taxon>Hemiptera</taxon>
        <taxon>Sternorrhyncha</taxon>
        <taxon>Aphidomorpha</taxon>
        <taxon>Aphidoidea</taxon>
        <taxon>Aphididae</taxon>
        <taxon>Aphidini</taxon>
        <taxon>Aphis</taxon>
        <taxon>Aphis</taxon>
    </lineage>
</organism>
<reference evidence="1 2" key="1">
    <citation type="submission" date="2019-08" db="EMBL/GenBank/DDBJ databases">
        <title>Whole genome of Aphis craccivora.</title>
        <authorList>
            <person name="Voronova N.V."/>
            <person name="Shulinski R.S."/>
            <person name="Bandarenka Y.V."/>
            <person name="Zhorov D.G."/>
            <person name="Warner D."/>
        </authorList>
    </citation>
    <scope>NUCLEOTIDE SEQUENCE [LARGE SCALE GENOMIC DNA]</scope>
    <source>
        <strain evidence="1">180601</strain>
        <tissue evidence="1">Whole Body</tissue>
    </source>
</reference>
<dbReference type="Proteomes" id="UP000478052">
    <property type="component" value="Unassembled WGS sequence"/>
</dbReference>
<evidence type="ECO:0000313" key="2">
    <source>
        <dbReference type="Proteomes" id="UP000478052"/>
    </source>
</evidence>